<evidence type="ECO:0000313" key="2">
    <source>
        <dbReference type="EMBL" id="OAY71149.1"/>
    </source>
</evidence>
<proteinExistence type="predicted"/>
<evidence type="ECO:0000256" key="1">
    <source>
        <dbReference type="SAM" id="MobiDB-lite"/>
    </source>
</evidence>
<dbReference type="GO" id="GO:0008276">
    <property type="term" value="F:protein methyltransferase activity"/>
    <property type="evidence" value="ECO:0007669"/>
    <property type="project" value="InterPro"/>
</dbReference>
<feature type="region of interest" description="Disordered" evidence="1">
    <location>
        <begin position="1"/>
        <end position="24"/>
    </location>
</feature>
<dbReference type="InterPro" id="IPR019410">
    <property type="entry name" value="Methyltransf_16"/>
</dbReference>
<keyword evidence="2" id="KW-0489">Methyltransferase</keyword>
<gene>
    <name evidence="2" type="ORF">ACMD2_13806</name>
</gene>
<dbReference type="PANTHER" id="PTHR23108:SF0">
    <property type="entry name" value="METHYLTRANSFERASE-LIKE PROTEIN 22"/>
    <property type="match status" value="1"/>
</dbReference>
<reference evidence="2 3" key="1">
    <citation type="journal article" date="2016" name="DNA Res.">
        <title>The draft genome of MD-2 pineapple using hybrid error correction of long reads.</title>
        <authorList>
            <person name="Redwan R.M."/>
            <person name="Saidin A."/>
            <person name="Kumar S.V."/>
        </authorList>
    </citation>
    <scope>NUCLEOTIDE SEQUENCE [LARGE SCALE GENOMIC DNA]</scope>
    <source>
        <strain evidence="3">cv. MD2</strain>
        <tissue evidence="2">Leaf</tissue>
    </source>
</reference>
<dbReference type="Gene3D" id="3.40.50.150">
    <property type="entry name" value="Vaccinia Virus protein VP39"/>
    <property type="match status" value="1"/>
</dbReference>
<evidence type="ECO:0000313" key="3">
    <source>
        <dbReference type="Proteomes" id="UP000092600"/>
    </source>
</evidence>
<protein>
    <submittedName>
        <fullName evidence="2">Methyltransferase-like protein 22</fullName>
    </submittedName>
</protein>
<dbReference type="SUPFAM" id="SSF53335">
    <property type="entry name" value="S-adenosyl-L-methionine-dependent methyltransferases"/>
    <property type="match status" value="1"/>
</dbReference>
<feature type="compositionally biased region" description="Acidic residues" evidence="1">
    <location>
        <begin position="1"/>
        <end position="16"/>
    </location>
</feature>
<sequence length="392" mass="44467">MEEEEEEEEEEGEEQVMSEVHLGCPPRSTGPCTTHFTFSVPSIDVVDGRSNQKLSLDDNGECSILAEKNNSAVHGNVECSDHCDKDPSSDILTVDNDGDLVVSRRRNKTKKCLTYVLAIKHNITSSLRNVGLQVVYRFAFVNAFFDVYHVYILISQVWRASLVLTDYVLHRSFTSCDFNGITAIELGAGTGLVGIALARVAGSVFITDIGTEILDNCATNVHLNSSWLKFDETEVHVRELDWRESWPPLIGKFDLLSQPRSRYSWTSAEIEEAERAVVLLAADVIYSDNLTDLFFGTLEKLMSHGSEKVLYLALEKRYNFSMEELDVVANGYEHFRSFLNNDEDCGRQNDKLPPCFKGEQIDISEIPQYVKEYERGKDVELWRITYCLRQQT</sequence>
<dbReference type="EMBL" id="LSRQ01003599">
    <property type="protein sequence ID" value="OAY71149.1"/>
    <property type="molecule type" value="Genomic_DNA"/>
</dbReference>
<dbReference type="Pfam" id="PF10294">
    <property type="entry name" value="Methyltransf_16"/>
    <property type="match status" value="1"/>
</dbReference>
<organism evidence="2 3">
    <name type="scientific">Ananas comosus</name>
    <name type="common">Pineapple</name>
    <name type="synonym">Ananas ananas</name>
    <dbReference type="NCBI Taxonomy" id="4615"/>
    <lineage>
        <taxon>Eukaryota</taxon>
        <taxon>Viridiplantae</taxon>
        <taxon>Streptophyta</taxon>
        <taxon>Embryophyta</taxon>
        <taxon>Tracheophyta</taxon>
        <taxon>Spermatophyta</taxon>
        <taxon>Magnoliopsida</taxon>
        <taxon>Liliopsida</taxon>
        <taxon>Poales</taxon>
        <taxon>Bromeliaceae</taxon>
        <taxon>Bromelioideae</taxon>
        <taxon>Ananas</taxon>
    </lineage>
</organism>
<keyword evidence="2" id="KW-0808">Transferase</keyword>
<dbReference type="AlphaFoldDB" id="A0A199V266"/>
<comment type="caution">
    <text evidence="2">The sequence shown here is derived from an EMBL/GenBank/DDBJ whole genome shotgun (WGS) entry which is preliminary data.</text>
</comment>
<dbReference type="STRING" id="4615.A0A199V266"/>
<dbReference type="GO" id="GO:0005634">
    <property type="term" value="C:nucleus"/>
    <property type="evidence" value="ECO:0007669"/>
    <property type="project" value="TreeGrafter"/>
</dbReference>
<dbReference type="PANTHER" id="PTHR23108">
    <property type="entry name" value="METHYLTRANSFERASE-RELATED"/>
    <property type="match status" value="1"/>
</dbReference>
<dbReference type="InterPro" id="IPR029063">
    <property type="entry name" value="SAM-dependent_MTases_sf"/>
</dbReference>
<dbReference type="Proteomes" id="UP000092600">
    <property type="component" value="Unassembled WGS sequence"/>
</dbReference>
<dbReference type="InterPro" id="IPR038899">
    <property type="entry name" value="METTL22"/>
</dbReference>
<dbReference type="GO" id="GO:0032259">
    <property type="term" value="P:methylation"/>
    <property type="evidence" value="ECO:0007669"/>
    <property type="project" value="UniProtKB-KW"/>
</dbReference>
<accession>A0A199V266</accession>
<dbReference type="CDD" id="cd02440">
    <property type="entry name" value="AdoMet_MTases"/>
    <property type="match status" value="1"/>
</dbReference>
<name>A0A199V266_ANACO</name>